<proteinExistence type="predicted"/>
<organism evidence="1 2">
    <name type="scientific">Bacillus thuringiensis serovar yosoo</name>
    <dbReference type="NCBI Taxonomy" id="180848"/>
    <lineage>
        <taxon>Bacteria</taxon>
        <taxon>Bacillati</taxon>
        <taxon>Bacillota</taxon>
        <taxon>Bacilli</taxon>
        <taxon>Bacillales</taxon>
        <taxon>Bacillaceae</taxon>
        <taxon>Bacillus</taxon>
        <taxon>Bacillus cereus group</taxon>
    </lineage>
</organism>
<name>A0A9X6FC09_BACTU</name>
<accession>A0A9X6FC09</accession>
<reference evidence="1 2" key="1">
    <citation type="submission" date="2016-10" db="EMBL/GenBank/DDBJ databases">
        <title>Comparative genomics of Bacillus thuringiensis reveals a path to pathogens against multiple invertebrate hosts.</title>
        <authorList>
            <person name="Zheng J."/>
            <person name="Gao Q."/>
            <person name="Liu H."/>
            <person name="Peng D."/>
            <person name="Ruan L."/>
            <person name="Sun M."/>
        </authorList>
    </citation>
    <scope>NUCLEOTIDE SEQUENCE [LARGE SCALE GENOMIC DNA]</scope>
    <source>
        <strain evidence="1">BGSC 4CA1</strain>
    </source>
</reference>
<dbReference type="Proteomes" id="UP000195129">
    <property type="component" value="Unassembled WGS sequence"/>
</dbReference>
<dbReference type="AlphaFoldDB" id="A0A9X6FC09"/>
<sequence length="66" mass="7835">MKLYWLAINVKNITAQLLYKKCGFIDEDVRKIGKKGALIIMSYYLKERVCERFDNRIKKCSLVFSK</sequence>
<evidence type="ECO:0000313" key="2">
    <source>
        <dbReference type="Proteomes" id="UP000195129"/>
    </source>
</evidence>
<evidence type="ECO:0000313" key="1">
    <source>
        <dbReference type="EMBL" id="OTY63150.1"/>
    </source>
</evidence>
<gene>
    <name evidence="1" type="ORF">BK746_03970</name>
</gene>
<protein>
    <submittedName>
        <fullName evidence="1">Uncharacterized protein</fullName>
    </submittedName>
</protein>
<dbReference type="EMBL" id="NFDN01000019">
    <property type="protein sequence ID" value="OTY63150.1"/>
    <property type="molecule type" value="Genomic_DNA"/>
</dbReference>
<comment type="caution">
    <text evidence="1">The sequence shown here is derived from an EMBL/GenBank/DDBJ whole genome shotgun (WGS) entry which is preliminary data.</text>
</comment>